<proteinExistence type="predicted"/>
<keyword evidence="3" id="KW-1185">Reference proteome</keyword>
<dbReference type="Proteomes" id="UP000437736">
    <property type="component" value="Unassembled WGS sequence"/>
</dbReference>
<accession>A0ABW9R0B9</accession>
<dbReference type="Gene3D" id="3.90.650.10">
    <property type="entry name" value="PurM-like C-terminal domain"/>
    <property type="match status" value="1"/>
</dbReference>
<evidence type="ECO:0000313" key="2">
    <source>
        <dbReference type="EMBL" id="MST35388.1"/>
    </source>
</evidence>
<dbReference type="EMBL" id="WJHE01001697">
    <property type="protein sequence ID" value="MST35388.1"/>
    <property type="molecule type" value="Genomic_DNA"/>
</dbReference>
<name>A0ABW9R0B9_9ACTN</name>
<dbReference type="InterPro" id="IPR036676">
    <property type="entry name" value="PurM-like_C_sf"/>
</dbReference>
<protein>
    <submittedName>
        <fullName evidence="2">Thiamine-phosphate kinase</fullName>
    </submittedName>
</protein>
<keyword evidence="2" id="KW-0418">Kinase</keyword>
<sequence>AMVDVSDGFAADLWHLADASGVSFELDEVPVAPGATTAEALGGGEDYQLVFAAPEPDEAVLDAFGALPKPAKVGFCTSRHGTGRLGGKQLPATGWEHRR</sequence>
<dbReference type="InterPro" id="IPR010918">
    <property type="entry name" value="PurM-like_C_dom"/>
</dbReference>
<evidence type="ECO:0000313" key="3">
    <source>
        <dbReference type="Proteomes" id="UP000437736"/>
    </source>
</evidence>
<dbReference type="SUPFAM" id="SSF56042">
    <property type="entry name" value="PurM C-terminal domain-like"/>
    <property type="match status" value="1"/>
</dbReference>
<dbReference type="GO" id="GO:0016301">
    <property type="term" value="F:kinase activity"/>
    <property type="evidence" value="ECO:0007669"/>
    <property type="project" value="UniProtKB-KW"/>
</dbReference>
<feature type="non-terminal residue" evidence="2">
    <location>
        <position position="1"/>
    </location>
</feature>
<feature type="domain" description="PurM-like C-terminal" evidence="1">
    <location>
        <begin position="1"/>
        <end position="77"/>
    </location>
</feature>
<keyword evidence="2" id="KW-0808">Transferase</keyword>
<gene>
    <name evidence="2" type="ORF">GHK86_21980</name>
</gene>
<dbReference type="Pfam" id="PF02769">
    <property type="entry name" value="AIRS_C"/>
    <property type="match status" value="1"/>
</dbReference>
<evidence type="ECO:0000259" key="1">
    <source>
        <dbReference type="Pfam" id="PF02769"/>
    </source>
</evidence>
<reference evidence="2 3" key="1">
    <citation type="submission" date="2019-11" db="EMBL/GenBank/DDBJ databases">
        <title>Acidiferrimicrobium australis gen. nov., sp. nov., an acidophilic and obligately heterotrophic, member of the Actinobacteria that catalyses dissimilatory oxido- reduction of iron isolated from metal-rich acidic water in Chile.</title>
        <authorList>
            <person name="Gonzalez D."/>
            <person name="Huber K."/>
            <person name="Hedrich S."/>
            <person name="Rojas-Villalobos C."/>
            <person name="Quatrini R."/>
            <person name="Dinamarca M.A."/>
            <person name="Schwarz A."/>
            <person name="Canales C."/>
            <person name="Nancucheo I."/>
        </authorList>
    </citation>
    <scope>NUCLEOTIDE SEQUENCE [LARGE SCALE GENOMIC DNA]</scope>
    <source>
        <strain evidence="2 3">USS-CCA1</strain>
    </source>
</reference>
<organism evidence="2 3">
    <name type="scientific">Acidiferrimicrobium australe</name>
    <dbReference type="NCBI Taxonomy" id="2664430"/>
    <lineage>
        <taxon>Bacteria</taxon>
        <taxon>Bacillati</taxon>
        <taxon>Actinomycetota</taxon>
        <taxon>Acidimicrobiia</taxon>
        <taxon>Acidimicrobiales</taxon>
        <taxon>Acidimicrobiaceae</taxon>
        <taxon>Acidiferrimicrobium</taxon>
    </lineage>
</organism>
<comment type="caution">
    <text evidence="2">The sequence shown here is derived from an EMBL/GenBank/DDBJ whole genome shotgun (WGS) entry which is preliminary data.</text>
</comment>